<dbReference type="RefSeq" id="WP_256763492.1">
    <property type="nucleotide sequence ID" value="NZ_JANIGO010000001.1"/>
</dbReference>
<proteinExistence type="predicted"/>
<evidence type="ECO:0000259" key="5">
    <source>
        <dbReference type="Pfam" id="PF25023"/>
    </source>
</evidence>
<dbReference type="InterPro" id="IPR050708">
    <property type="entry name" value="T6SS_VgrG/RHS"/>
</dbReference>
<dbReference type="Pfam" id="PF20148">
    <property type="entry name" value="DUF6531"/>
    <property type="match status" value="1"/>
</dbReference>
<gene>
    <name evidence="6" type="ORF">NQT62_04920</name>
</gene>
<evidence type="ECO:0000259" key="4">
    <source>
        <dbReference type="Pfam" id="PF20148"/>
    </source>
</evidence>
<keyword evidence="7" id="KW-1185">Reference proteome</keyword>
<dbReference type="InterPro" id="IPR022385">
    <property type="entry name" value="Rhs_assc_core"/>
</dbReference>
<evidence type="ECO:0000313" key="6">
    <source>
        <dbReference type="EMBL" id="MCQ8895784.1"/>
    </source>
</evidence>
<sequence length="1651" mass="185126">MFTTLYPVFGQAVKPALGYEFRGNLWLFMDPQTQLTPWLVLHRQSTTDSELDQLLHVGLIKPGSGSSVDCEVLRHFGLLAKGHEHGRWWMDHAEETRTALFTGQLVVLKLPLEPATFLRLRNPDSPYWASLSKLQSMAQPPADRERNGAVCEMANLLLARWKTADLANLEFQSRSRVRQLLQEAGALAQGTGSAVWGFAEGAAQTVVVPFKWAFDAALFQLEVVDQVSQFKFAEVRQRFIDMGMGVYNTQEQLSAMVKEGAHLLGLCMEDRSLRDAVFCFLDGYKESTGHLAYVRGSTEVVVNIGIEVFIALATLGGSLSVTAVRIAERVGPFSRVLLEHLARFARYKSETKLAGDTAGTTARTAGKVERVAARETPDAAEVTTKVTTKAEGANTPKVKDTKTTGEPISLINGEELLQLTDAQLPGLIPLAWTRTYRSTLAEAGEGSELGVGWFHPLSHYLRIDSRDIIWHDDEGRRIPFEKIGIGETCVNTVERIVLRRPSEGCYTLSPADGLGHVLHFQINPADPGHAQLTSIADAFGQAIEVLRSAEGHLQGLRQGAWQWCFHTNDQGLITRIDQLPRKAVNPTGLAERTLVHYTHSEEGDLSCARDPNGYEEHYRYHGHRLVQRTLKSGYSIHFEWIQLPGESHHRCTSQWGDPVDGQPTYTYCYEWNAEDGCNVSIDSRAGRTACRFNHRGQLVYERDPEGGVQRWRYGAQGELLEHVDADGALNTWAYTEQGWPAEHRNPLGHVRRWQCNASGQVVAKVDPEGHTTRYQYNPQGLLVRSLLPDGVEHAWQYNEQAQLVQYTNPLGQRTRWVYDRDGLPAAEVHPDGTRHLYVYNTWGQVVAITRGAGNTTRYSYDLAGQCTRMEGPGGQVQHYTYSPLGQLQSKVDPQGNTTWYAYDHRLGQPSKRINALGQVQHYHYDSERNLVALTDENGQTHRFEYDLCERLIGQTGPDGRQQHHDYSKAGHLLHSRESLDFGHVLHIHHQRDALGRLTRTLRERCNAQGDVLEHDHADFEYNARSELLKASNAHRSLSWQYDALGRVVASAQTGTQGCFEIKAQYNAVGWPSAFQWGFKNQQAHTLSLAYGFDGQVREMCWNGELLSQFQYDEYGRETLRSLSNSLQSQRHYDPQGRLQSIATGFNHQHHTGSSHEPHPQQTIKRQYQYNSVNQLIGVVEAHGKQRWQTRYHYDVLHRLSHVDGPNPEAFLFDPASNLLEHLHGEQATAAMQQQQLPPAHSPNAHRPQQVPGNRLKNQSGRQFKYDSQGNRTEHSVGQTHERYHHNLCNQLAKYEQHQQGQLQCTAHYTYDPLGRRASKTVQWADGRRSTVQFYWQGPTLLAEYETRHGQGTAQDHSTHYLYKPGSFEPVAQVVDGQVQHIHTDHLGTPRELSNGQGQWVWKARYRTYGALALQEEAVEEQNPAACKLRFQGQYWDEESGLHYNLNRYYDPQTGQFISQDPIGLAGGLNLYQYAPNPVTWVDPWGLSSKEDYGLTVAGNRYQSIVDRVPGRLVSKADALTPGALGDDLSGLPGTFSGGRYATIELDKPMTVYRAWTPGQSKELGAFWSLEKPAGSLQTRIDSALLPDWGNIRGTPFSAQASRYTSINLPAGTTIHIGEVGAQGGAWVGGKSQLLIEGGAQSAWKTGGGLLK</sequence>
<evidence type="ECO:0000259" key="3">
    <source>
        <dbReference type="Pfam" id="PF03527"/>
    </source>
</evidence>
<dbReference type="PANTHER" id="PTHR32305:SF15">
    <property type="entry name" value="PROTEIN RHSA-RELATED"/>
    <property type="match status" value="1"/>
</dbReference>
<comment type="caution">
    <text evidence="6">The sequence shown here is derived from an EMBL/GenBank/DDBJ whole genome shotgun (WGS) entry which is preliminary data.</text>
</comment>
<feature type="compositionally biased region" description="Low complexity" evidence="2">
    <location>
        <begin position="379"/>
        <end position="393"/>
    </location>
</feature>
<dbReference type="NCBIfam" id="TIGR01643">
    <property type="entry name" value="YD_repeat_2x"/>
    <property type="match status" value="7"/>
</dbReference>
<keyword evidence="1" id="KW-0677">Repeat</keyword>
<name>A0ABT1WEG8_9BURK</name>
<feature type="region of interest" description="Disordered" evidence="2">
    <location>
        <begin position="355"/>
        <end position="405"/>
    </location>
</feature>
<evidence type="ECO:0000313" key="7">
    <source>
        <dbReference type="Proteomes" id="UP001204142"/>
    </source>
</evidence>
<dbReference type="Gene3D" id="2.180.10.10">
    <property type="entry name" value="RHS repeat-associated core"/>
    <property type="match status" value="3"/>
</dbReference>
<dbReference type="Proteomes" id="UP001204142">
    <property type="component" value="Unassembled WGS sequence"/>
</dbReference>
<dbReference type="Pfam" id="PF05593">
    <property type="entry name" value="RHS_repeat"/>
    <property type="match status" value="3"/>
</dbReference>
<dbReference type="EMBL" id="JANIGO010000001">
    <property type="protein sequence ID" value="MCQ8895784.1"/>
    <property type="molecule type" value="Genomic_DNA"/>
</dbReference>
<dbReference type="InterPro" id="IPR056823">
    <property type="entry name" value="TEN-like_YD-shell"/>
</dbReference>
<feature type="region of interest" description="Disordered" evidence="2">
    <location>
        <begin position="1229"/>
        <end position="1278"/>
    </location>
</feature>
<evidence type="ECO:0000256" key="1">
    <source>
        <dbReference type="ARBA" id="ARBA00022737"/>
    </source>
</evidence>
<feature type="domain" description="Teneurin-like YD-shell" evidence="5">
    <location>
        <begin position="1054"/>
        <end position="1200"/>
    </location>
</feature>
<dbReference type="Pfam" id="PF25023">
    <property type="entry name" value="TEN_YD-shell"/>
    <property type="match status" value="1"/>
</dbReference>
<dbReference type="PRINTS" id="PR00394">
    <property type="entry name" value="RHSPROTEIN"/>
</dbReference>
<feature type="domain" description="DUF6531" evidence="4">
    <location>
        <begin position="405"/>
        <end position="480"/>
    </location>
</feature>
<organism evidence="6 7">
    <name type="scientific">Limnobacter humi</name>
    <dbReference type="NCBI Taxonomy" id="1778671"/>
    <lineage>
        <taxon>Bacteria</taxon>
        <taxon>Pseudomonadati</taxon>
        <taxon>Pseudomonadota</taxon>
        <taxon>Betaproteobacteria</taxon>
        <taxon>Burkholderiales</taxon>
        <taxon>Burkholderiaceae</taxon>
        <taxon>Limnobacter</taxon>
    </lineage>
</organism>
<dbReference type="InterPro" id="IPR011044">
    <property type="entry name" value="Quino_amine_DH_bsu"/>
</dbReference>
<dbReference type="InterPro" id="IPR045351">
    <property type="entry name" value="DUF6531"/>
</dbReference>
<accession>A0ABT1WEG8</accession>
<evidence type="ECO:0000256" key="2">
    <source>
        <dbReference type="SAM" id="MobiDB-lite"/>
    </source>
</evidence>
<dbReference type="NCBIfam" id="TIGR03696">
    <property type="entry name" value="Rhs_assc_core"/>
    <property type="match status" value="1"/>
</dbReference>
<feature type="compositionally biased region" description="Low complexity" evidence="2">
    <location>
        <begin position="355"/>
        <end position="365"/>
    </location>
</feature>
<dbReference type="PANTHER" id="PTHR32305">
    <property type="match status" value="1"/>
</dbReference>
<dbReference type="InterPro" id="IPR006530">
    <property type="entry name" value="YD"/>
</dbReference>
<reference evidence="6 7" key="1">
    <citation type="submission" date="2022-07" db="EMBL/GenBank/DDBJ databases">
        <authorList>
            <person name="Xamxidin M."/>
            <person name="Wu M."/>
        </authorList>
    </citation>
    <scope>NUCLEOTIDE SEQUENCE [LARGE SCALE GENOMIC DNA]</scope>
    <source>
        <strain evidence="6 7">NBRC 111650</strain>
    </source>
</reference>
<feature type="compositionally biased region" description="Polar residues" evidence="2">
    <location>
        <begin position="1255"/>
        <end position="1278"/>
    </location>
</feature>
<feature type="compositionally biased region" description="Basic and acidic residues" evidence="2">
    <location>
        <begin position="366"/>
        <end position="377"/>
    </location>
</feature>
<protein>
    <submittedName>
        <fullName evidence="6">DUF6531 domain-containing protein</fullName>
    </submittedName>
</protein>
<dbReference type="SUPFAM" id="SSF50969">
    <property type="entry name" value="YVTN repeat-like/Quinoprotein amine dehydrogenase"/>
    <property type="match status" value="1"/>
</dbReference>
<dbReference type="InterPro" id="IPR001826">
    <property type="entry name" value="RHS"/>
</dbReference>
<feature type="domain" description="RHS protein conserved region" evidence="3">
    <location>
        <begin position="1379"/>
        <end position="1414"/>
    </location>
</feature>
<dbReference type="InterPro" id="IPR031325">
    <property type="entry name" value="RHS_repeat"/>
</dbReference>
<dbReference type="Pfam" id="PF03527">
    <property type="entry name" value="RHS"/>
    <property type="match status" value="1"/>
</dbReference>